<name>A0ABS9KUM1_9BACT</name>
<comment type="caution">
    <text evidence="2">The sequence shown here is derived from an EMBL/GenBank/DDBJ whole genome shotgun (WGS) entry which is preliminary data.</text>
</comment>
<dbReference type="SUPFAM" id="SSF51206">
    <property type="entry name" value="cAMP-binding domain-like"/>
    <property type="match status" value="1"/>
</dbReference>
<dbReference type="RefSeq" id="WP_237874492.1">
    <property type="nucleotide sequence ID" value="NZ_JAKLTR010000011.1"/>
</dbReference>
<dbReference type="InterPro" id="IPR014710">
    <property type="entry name" value="RmlC-like_jellyroll"/>
</dbReference>
<dbReference type="EMBL" id="JAKLTR010000011">
    <property type="protein sequence ID" value="MCG2615954.1"/>
    <property type="molecule type" value="Genomic_DNA"/>
</dbReference>
<evidence type="ECO:0000313" key="3">
    <source>
        <dbReference type="Proteomes" id="UP001165367"/>
    </source>
</evidence>
<dbReference type="CDD" id="cd00038">
    <property type="entry name" value="CAP_ED"/>
    <property type="match status" value="1"/>
</dbReference>
<dbReference type="Pfam" id="PF00027">
    <property type="entry name" value="cNMP_binding"/>
    <property type="match status" value="1"/>
</dbReference>
<organism evidence="2 3">
    <name type="scientific">Terrimonas ginsenosidimutans</name>
    <dbReference type="NCBI Taxonomy" id="2908004"/>
    <lineage>
        <taxon>Bacteria</taxon>
        <taxon>Pseudomonadati</taxon>
        <taxon>Bacteroidota</taxon>
        <taxon>Chitinophagia</taxon>
        <taxon>Chitinophagales</taxon>
        <taxon>Chitinophagaceae</taxon>
        <taxon>Terrimonas</taxon>
    </lineage>
</organism>
<reference evidence="2" key="1">
    <citation type="submission" date="2022-01" db="EMBL/GenBank/DDBJ databases">
        <authorList>
            <person name="Jo J.-H."/>
            <person name="Im W.-T."/>
        </authorList>
    </citation>
    <scope>NUCLEOTIDE SEQUENCE</scope>
    <source>
        <strain evidence="2">NA20</strain>
    </source>
</reference>
<dbReference type="PROSITE" id="PS50042">
    <property type="entry name" value="CNMP_BINDING_3"/>
    <property type="match status" value="1"/>
</dbReference>
<protein>
    <submittedName>
        <fullName evidence="2">Crp/Fnr family transcriptional regulator</fullName>
    </submittedName>
</protein>
<dbReference type="Proteomes" id="UP001165367">
    <property type="component" value="Unassembled WGS sequence"/>
</dbReference>
<dbReference type="InterPro" id="IPR000595">
    <property type="entry name" value="cNMP-bd_dom"/>
</dbReference>
<evidence type="ECO:0000313" key="2">
    <source>
        <dbReference type="EMBL" id="MCG2615954.1"/>
    </source>
</evidence>
<sequence length="187" mass="21955">MFQSIIESINRIVSPPAEQLSLLIERLSIRQVPKDGFLIREAQTCSSVYFINQGYFRHFNVNEAGEESTIDLYVHNEWMLEYKSFVSQQPSQNCIQATTDSEVLALHARDIHDLARISERFFRLMMILEMGMRSQEFQQNRLTPEEKYQKLLSTRPELLQHFPLKHIASYMGMTPETLSRIRKKISL</sequence>
<keyword evidence="3" id="KW-1185">Reference proteome</keyword>
<proteinExistence type="predicted"/>
<evidence type="ECO:0000259" key="1">
    <source>
        <dbReference type="PROSITE" id="PS50042"/>
    </source>
</evidence>
<accession>A0ABS9KUM1</accession>
<gene>
    <name evidence="2" type="ORF">LZZ85_16780</name>
</gene>
<dbReference type="Gene3D" id="2.60.120.10">
    <property type="entry name" value="Jelly Rolls"/>
    <property type="match status" value="1"/>
</dbReference>
<dbReference type="InterPro" id="IPR018490">
    <property type="entry name" value="cNMP-bd_dom_sf"/>
</dbReference>
<feature type="domain" description="Cyclic nucleotide-binding" evidence="1">
    <location>
        <begin position="18"/>
        <end position="114"/>
    </location>
</feature>